<protein>
    <submittedName>
        <fullName evidence="2">Uncharacterized protein</fullName>
    </submittedName>
</protein>
<sequence length="115" mass="12397">MNIAILVPVVATLWFGPAQRILGPEVVGSRMLRLLIAALWAGILVCSAIGLAWPRAMAGVLVLQVVYKSLWLATAAANAWRAGEPIPWGPTITFIAIVLTWPIVLFLSWPSLLQG</sequence>
<feature type="transmembrane region" description="Helical" evidence="1">
    <location>
        <begin position="30"/>
        <end position="53"/>
    </location>
</feature>
<feature type="transmembrane region" description="Helical" evidence="1">
    <location>
        <begin position="92"/>
        <end position="113"/>
    </location>
</feature>
<keyword evidence="3" id="KW-1185">Reference proteome</keyword>
<dbReference type="Proteomes" id="UP000516105">
    <property type="component" value="Chromosome"/>
</dbReference>
<name>A0ABX6T7D0_9SPHN</name>
<accession>A0ABX6T7D0</accession>
<reference evidence="2 3" key="1">
    <citation type="submission" date="2020-08" db="EMBL/GenBank/DDBJ databases">
        <title>Genome sequence of Sphingomonas sediminicola KACC 15039T.</title>
        <authorList>
            <person name="Hyun D.-W."/>
            <person name="Bae J.-W."/>
        </authorList>
    </citation>
    <scope>NUCLEOTIDE SEQUENCE [LARGE SCALE GENOMIC DNA]</scope>
    <source>
        <strain evidence="2 3">KACC 15039</strain>
    </source>
</reference>
<gene>
    <name evidence="2" type="ORF">H9L14_13555</name>
</gene>
<evidence type="ECO:0000313" key="3">
    <source>
        <dbReference type="Proteomes" id="UP000516105"/>
    </source>
</evidence>
<evidence type="ECO:0000256" key="1">
    <source>
        <dbReference type="SAM" id="Phobius"/>
    </source>
</evidence>
<organism evidence="2 3">
    <name type="scientific">Sphingomonas sediminicola</name>
    <dbReference type="NCBI Taxonomy" id="386874"/>
    <lineage>
        <taxon>Bacteria</taxon>
        <taxon>Pseudomonadati</taxon>
        <taxon>Pseudomonadota</taxon>
        <taxon>Alphaproteobacteria</taxon>
        <taxon>Sphingomonadales</taxon>
        <taxon>Sphingomonadaceae</taxon>
        <taxon>Sphingomonas</taxon>
    </lineage>
</organism>
<feature type="transmembrane region" description="Helical" evidence="1">
    <location>
        <begin position="60"/>
        <end position="80"/>
    </location>
</feature>
<proteinExistence type="predicted"/>
<dbReference type="RefSeq" id="WP_187708515.1">
    <property type="nucleotide sequence ID" value="NZ_CP060782.1"/>
</dbReference>
<keyword evidence="1" id="KW-1133">Transmembrane helix</keyword>
<dbReference type="EMBL" id="CP060782">
    <property type="protein sequence ID" value="QNP45560.1"/>
    <property type="molecule type" value="Genomic_DNA"/>
</dbReference>
<evidence type="ECO:0000313" key="2">
    <source>
        <dbReference type="EMBL" id="QNP45560.1"/>
    </source>
</evidence>
<keyword evidence="1" id="KW-0472">Membrane</keyword>
<keyword evidence="1" id="KW-0812">Transmembrane</keyword>